<dbReference type="PRINTS" id="PR00344">
    <property type="entry name" value="BCTRLSENSOR"/>
</dbReference>
<protein>
    <recommendedName>
        <fullName evidence="8">Sensor-like histidine kinase SenX3</fullName>
        <ecNumber evidence="3">2.7.13.3</ecNumber>
    </recommendedName>
</protein>
<proteinExistence type="predicted"/>
<dbReference type="CDD" id="cd00075">
    <property type="entry name" value="HATPase"/>
    <property type="match status" value="1"/>
</dbReference>
<dbReference type="SUPFAM" id="SSF55874">
    <property type="entry name" value="ATPase domain of HSP90 chaperone/DNA topoisomerase II/histidine kinase"/>
    <property type="match status" value="1"/>
</dbReference>
<dbReference type="InterPro" id="IPR004358">
    <property type="entry name" value="Sig_transdc_His_kin-like_C"/>
</dbReference>
<keyword evidence="6 11" id="KW-0418">Kinase</keyword>
<keyword evidence="5" id="KW-0808">Transferase</keyword>
<feature type="domain" description="Histidine kinase" evidence="10">
    <location>
        <begin position="157"/>
        <end position="373"/>
    </location>
</feature>
<evidence type="ECO:0000256" key="3">
    <source>
        <dbReference type="ARBA" id="ARBA00012438"/>
    </source>
</evidence>
<organism evidence="11 12">
    <name type="scientific">Agromyces kandeliae</name>
    <dbReference type="NCBI Taxonomy" id="2666141"/>
    <lineage>
        <taxon>Bacteria</taxon>
        <taxon>Bacillati</taxon>
        <taxon>Actinomycetota</taxon>
        <taxon>Actinomycetes</taxon>
        <taxon>Micrococcales</taxon>
        <taxon>Microbacteriaceae</taxon>
        <taxon>Agromyces</taxon>
    </lineage>
</organism>
<comment type="catalytic activity">
    <reaction evidence="1">
        <text>ATP + protein L-histidine = ADP + protein N-phospho-L-histidine.</text>
        <dbReference type="EC" id="2.7.13.3"/>
    </reaction>
</comment>
<reference evidence="11 12" key="1">
    <citation type="submission" date="2019-11" db="EMBL/GenBank/DDBJ databases">
        <title>Agromyces kandeliae sp. nov., isolated from mangrove soil.</title>
        <authorList>
            <person name="Wang R."/>
        </authorList>
    </citation>
    <scope>NUCLEOTIDE SEQUENCE [LARGE SCALE GENOMIC DNA]</scope>
    <source>
        <strain evidence="11 12">Q22</strain>
    </source>
</reference>
<comment type="subcellular location">
    <subcellularLocation>
        <location evidence="2">Cell membrane</location>
    </subcellularLocation>
</comment>
<evidence type="ECO:0000256" key="8">
    <source>
        <dbReference type="ARBA" id="ARBA00039401"/>
    </source>
</evidence>
<keyword evidence="9" id="KW-1133">Transmembrane helix</keyword>
<dbReference type="InterPro" id="IPR050351">
    <property type="entry name" value="BphY/WalK/GraS-like"/>
</dbReference>
<dbReference type="InterPro" id="IPR036097">
    <property type="entry name" value="HisK_dim/P_sf"/>
</dbReference>
<comment type="caution">
    <text evidence="11">The sequence shown here is derived from an EMBL/GenBank/DDBJ whole genome shotgun (WGS) entry which is preliminary data.</text>
</comment>
<evidence type="ECO:0000256" key="4">
    <source>
        <dbReference type="ARBA" id="ARBA00022553"/>
    </source>
</evidence>
<dbReference type="InterPro" id="IPR036890">
    <property type="entry name" value="HATPase_C_sf"/>
</dbReference>
<evidence type="ECO:0000256" key="5">
    <source>
        <dbReference type="ARBA" id="ARBA00022679"/>
    </source>
</evidence>
<name>A0A6L5R2G1_9MICO</name>
<evidence type="ECO:0000313" key="11">
    <source>
        <dbReference type="EMBL" id="MRX44160.1"/>
    </source>
</evidence>
<keyword evidence="9" id="KW-0812">Transmembrane</keyword>
<dbReference type="RefSeq" id="WP_154346442.1">
    <property type="nucleotide sequence ID" value="NZ_WKJD01000016.1"/>
</dbReference>
<evidence type="ECO:0000256" key="1">
    <source>
        <dbReference type="ARBA" id="ARBA00000085"/>
    </source>
</evidence>
<accession>A0A6L5R2G1</accession>
<dbReference type="InterPro" id="IPR003594">
    <property type="entry name" value="HATPase_dom"/>
</dbReference>
<dbReference type="Gene3D" id="3.30.565.10">
    <property type="entry name" value="Histidine kinase-like ATPase, C-terminal domain"/>
    <property type="match status" value="1"/>
</dbReference>
<evidence type="ECO:0000313" key="12">
    <source>
        <dbReference type="Proteomes" id="UP000476511"/>
    </source>
</evidence>
<dbReference type="InterPro" id="IPR003661">
    <property type="entry name" value="HisK_dim/P_dom"/>
</dbReference>
<evidence type="ECO:0000256" key="6">
    <source>
        <dbReference type="ARBA" id="ARBA00022777"/>
    </source>
</evidence>
<sequence>MDSTWSVLVALTFGILLGAGFTVVLHMAERRGQSAARVVAPTIPDGVDQVLDVLESAGVVLDPSNNVLRASPGALAMGLVRNQMLAHAELVDLVSGVRRTGEPAALEIELPRGPFGDATMQLQVRVARLGTRFVLLLADDRTEAHRLDEVRRDFIANISHELKTPIASVSLLAEALDQAADEPEQVRRFADRLGVESTRLAHITGEVIELSRLQARDALRRDELVQVDRVVAAAVDQNRVVAAAKGVDVAVRAKSRAEVYGDEALLVVALHNLISNAIAYSSEGGRVGVGVIVDDDAVEISIADQGIGIAPEDLDRVFERFYRVDQARSRNTGGSGLGLSIVKHTVQNHGGDVRVWSRPGRGSTFTIRLPLAERPIAREAGVAAAPDSVAPAPVAQDAKTRIAAALPAAPSRGDRE</sequence>
<dbReference type="Proteomes" id="UP000476511">
    <property type="component" value="Unassembled WGS sequence"/>
</dbReference>
<keyword evidence="9" id="KW-0472">Membrane</keyword>
<dbReference type="PANTHER" id="PTHR45453:SF1">
    <property type="entry name" value="PHOSPHATE REGULON SENSOR PROTEIN PHOR"/>
    <property type="match status" value="1"/>
</dbReference>
<dbReference type="GO" id="GO:0016036">
    <property type="term" value="P:cellular response to phosphate starvation"/>
    <property type="evidence" value="ECO:0007669"/>
    <property type="project" value="TreeGrafter"/>
</dbReference>
<dbReference type="GO" id="GO:0005886">
    <property type="term" value="C:plasma membrane"/>
    <property type="evidence" value="ECO:0007669"/>
    <property type="project" value="UniProtKB-SubCell"/>
</dbReference>
<dbReference type="Gene3D" id="1.10.287.130">
    <property type="match status" value="1"/>
</dbReference>
<keyword evidence="7" id="KW-0902">Two-component regulatory system</keyword>
<dbReference type="CDD" id="cd00082">
    <property type="entry name" value="HisKA"/>
    <property type="match status" value="1"/>
</dbReference>
<dbReference type="FunFam" id="3.30.565.10:FF:000006">
    <property type="entry name" value="Sensor histidine kinase WalK"/>
    <property type="match status" value="1"/>
</dbReference>
<dbReference type="Pfam" id="PF02518">
    <property type="entry name" value="HATPase_c"/>
    <property type="match status" value="1"/>
</dbReference>
<evidence type="ECO:0000259" key="10">
    <source>
        <dbReference type="PROSITE" id="PS50109"/>
    </source>
</evidence>
<gene>
    <name evidence="11" type="ORF">GJR97_10530</name>
</gene>
<dbReference type="Pfam" id="PF00512">
    <property type="entry name" value="HisKA"/>
    <property type="match status" value="1"/>
</dbReference>
<dbReference type="PROSITE" id="PS50109">
    <property type="entry name" value="HIS_KIN"/>
    <property type="match status" value="1"/>
</dbReference>
<evidence type="ECO:0000256" key="7">
    <source>
        <dbReference type="ARBA" id="ARBA00023012"/>
    </source>
</evidence>
<dbReference type="GO" id="GO:0000155">
    <property type="term" value="F:phosphorelay sensor kinase activity"/>
    <property type="evidence" value="ECO:0007669"/>
    <property type="project" value="InterPro"/>
</dbReference>
<feature type="transmembrane region" description="Helical" evidence="9">
    <location>
        <begin position="6"/>
        <end position="28"/>
    </location>
</feature>
<dbReference type="GO" id="GO:0004721">
    <property type="term" value="F:phosphoprotein phosphatase activity"/>
    <property type="evidence" value="ECO:0007669"/>
    <property type="project" value="TreeGrafter"/>
</dbReference>
<keyword evidence="4" id="KW-0597">Phosphoprotein</keyword>
<dbReference type="SMART" id="SM00388">
    <property type="entry name" value="HisKA"/>
    <property type="match status" value="1"/>
</dbReference>
<dbReference type="PANTHER" id="PTHR45453">
    <property type="entry name" value="PHOSPHATE REGULON SENSOR PROTEIN PHOR"/>
    <property type="match status" value="1"/>
</dbReference>
<dbReference type="SMART" id="SM00387">
    <property type="entry name" value="HATPase_c"/>
    <property type="match status" value="1"/>
</dbReference>
<evidence type="ECO:0000256" key="2">
    <source>
        <dbReference type="ARBA" id="ARBA00004236"/>
    </source>
</evidence>
<dbReference type="SUPFAM" id="SSF47384">
    <property type="entry name" value="Homodimeric domain of signal transducing histidine kinase"/>
    <property type="match status" value="1"/>
</dbReference>
<dbReference type="EMBL" id="WKJD01000016">
    <property type="protein sequence ID" value="MRX44160.1"/>
    <property type="molecule type" value="Genomic_DNA"/>
</dbReference>
<evidence type="ECO:0000256" key="9">
    <source>
        <dbReference type="SAM" id="Phobius"/>
    </source>
</evidence>
<dbReference type="AlphaFoldDB" id="A0A6L5R2G1"/>
<dbReference type="EC" id="2.7.13.3" evidence="3"/>
<keyword evidence="12" id="KW-1185">Reference proteome</keyword>
<dbReference type="InterPro" id="IPR005467">
    <property type="entry name" value="His_kinase_dom"/>
</dbReference>